<dbReference type="NCBIfam" id="TIGR01167">
    <property type="entry name" value="LPXTG_anchor"/>
    <property type="match status" value="1"/>
</dbReference>
<sequence>MTQGNPFSTGLVAATMGIMGLTVILSMLAAGFAFWRRRRRRQGQAQAMDLQGYDLGIDYGQNHEQPEKK</sequence>
<dbReference type="EMBL" id="CACQ02010149">
    <property type="protein sequence ID" value="CCF47794.1"/>
    <property type="molecule type" value="Genomic_DNA"/>
</dbReference>
<dbReference type="Gene3D" id="1.20.890.10">
    <property type="entry name" value="cAMP-dependent protein kinase regulatory subunit, dimerization-anchoring domain"/>
    <property type="match status" value="1"/>
</dbReference>
<keyword evidence="1" id="KW-1133">Transmembrane helix</keyword>
<gene>
    <name evidence="2" type="ORF">CH063_16036</name>
</gene>
<evidence type="ECO:0000313" key="3">
    <source>
        <dbReference type="Proteomes" id="UP000007174"/>
    </source>
</evidence>
<dbReference type="AlphaFoldDB" id="H1W5N0"/>
<evidence type="ECO:0000313" key="2">
    <source>
        <dbReference type="EMBL" id="CCF47794.1"/>
    </source>
</evidence>
<accession>H1W5N0</accession>
<feature type="transmembrane region" description="Helical" evidence="1">
    <location>
        <begin position="12"/>
        <end position="35"/>
    </location>
</feature>
<organism evidence="2 3">
    <name type="scientific">Colletotrichum higginsianum (strain IMI 349063)</name>
    <name type="common">Crucifer anthracnose fungus</name>
    <dbReference type="NCBI Taxonomy" id="759273"/>
    <lineage>
        <taxon>Eukaryota</taxon>
        <taxon>Fungi</taxon>
        <taxon>Dikarya</taxon>
        <taxon>Ascomycota</taxon>
        <taxon>Pezizomycotina</taxon>
        <taxon>Sordariomycetes</taxon>
        <taxon>Hypocreomycetidae</taxon>
        <taxon>Glomerellales</taxon>
        <taxon>Glomerellaceae</taxon>
        <taxon>Colletotrichum</taxon>
        <taxon>Colletotrichum destructivum species complex</taxon>
    </lineage>
</organism>
<proteinExistence type="predicted"/>
<evidence type="ECO:0000256" key="1">
    <source>
        <dbReference type="SAM" id="Phobius"/>
    </source>
</evidence>
<protein>
    <submittedName>
        <fullName evidence="2">Uncharacterized protein</fullName>
    </submittedName>
</protein>
<dbReference type="VEuPathDB" id="FungiDB:CH63R_13298"/>
<dbReference type="Proteomes" id="UP000007174">
    <property type="component" value="Unassembled WGS sequence"/>
</dbReference>
<reference evidence="3" key="1">
    <citation type="journal article" date="2012" name="Nat. Genet.">
        <title>Lifestyle transitions in plant pathogenic Colletotrichum fungi deciphered by genome and transcriptome analyses.</title>
        <authorList>
            <person name="O'Connell R.J."/>
            <person name="Thon M.R."/>
            <person name="Hacquard S."/>
            <person name="Amyotte S.G."/>
            <person name="Kleemann J."/>
            <person name="Torres M.F."/>
            <person name="Damm U."/>
            <person name="Buiate E.A."/>
            <person name="Epstein L."/>
            <person name="Alkan N."/>
            <person name="Altmueller J."/>
            <person name="Alvarado-Balderrama L."/>
            <person name="Bauser C.A."/>
            <person name="Becker C."/>
            <person name="Birren B.W."/>
            <person name="Chen Z."/>
            <person name="Choi J."/>
            <person name="Crouch J.A."/>
            <person name="Duvick J.P."/>
            <person name="Farman M.A."/>
            <person name="Gan P."/>
            <person name="Heiman D."/>
            <person name="Henrissat B."/>
            <person name="Howard R.J."/>
            <person name="Kabbage M."/>
            <person name="Koch C."/>
            <person name="Kracher B."/>
            <person name="Kubo Y."/>
            <person name="Law A.D."/>
            <person name="Lebrun M.-H."/>
            <person name="Lee Y.-H."/>
            <person name="Miyara I."/>
            <person name="Moore N."/>
            <person name="Neumann U."/>
            <person name="Nordstroem K."/>
            <person name="Panaccione D.G."/>
            <person name="Panstruga R."/>
            <person name="Place M."/>
            <person name="Proctor R.H."/>
            <person name="Prusky D."/>
            <person name="Rech G."/>
            <person name="Reinhardt R."/>
            <person name="Rollins J.A."/>
            <person name="Rounsley S."/>
            <person name="Schardl C.L."/>
            <person name="Schwartz D.C."/>
            <person name="Shenoy N."/>
            <person name="Shirasu K."/>
            <person name="Sikhakolli U.R."/>
            <person name="Stueber K."/>
            <person name="Sukno S.A."/>
            <person name="Sweigard J.A."/>
            <person name="Takano Y."/>
            <person name="Takahara H."/>
            <person name="Trail F."/>
            <person name="van der Does H.C."/>
            <person name="Voll L.M."/>
            <person name="Will I."/>
            <person name="Young S."/>
            <person name="Zeng Q."/>
            <person name="Zhang J."/>
            <person name="Zhou S."/>
            <person name="Dickman M.B."/>
            <person name="Schulze-Lefert P."/>
            <person name="Ver Loren van Themaat E."/>
            <person name="Ma L.-J."/>
            <person name="Vaillancourt L.J."/>
        </authorList>
    </citation>
    <scope>NUCLEOTIDE SEQUENCE [LARGE SCALE GENOMIC DNA]</scope>
    <source>
        <strain evidence="3">IMI 349063</strain>
    </source>
</reference>
<keyword evidence="1" id="KW-0812">Transmembrane</keyword>
<name>H1W5N0_COLHI</name>
<keyword evidence="1" id="KW-0472">Membrane</keyword>
<dbReference type="HOGENOM" id="CLU_2775818_0_0_1"/>